<comment type="caution">
    <text evidence="4">The sequence shown here is derived from an EMBL/GenBank/DDBJ whole genome shotgun (WGS) entry which is preliminary data.</text>
</comment>
<proteinExistence type="predicted"/>
<dbReference type="GO" id="GO:0016787">
    <property type="term" value="F:hydrolase activity"/>
    <property type="evidence" value="ECO:0007669"/>
    <property type="project" value="UniProtKB-KW"/>
</dbReference>
<dbReference type="EMBL" id="JAFCMP010000223">
    <property type="protein sequence ID" value="KAG5182967.1"/>
    <property type="molecule type" value="Genomic_DNA"/>
</dbReference>
<dbReference type="InterPro" id="IPR001650">
    <property type="entry name" value="Helicase_C-like"/>
</dbReference>
<dbReference type="InterPro" id="IPR050742">
    <property type="entry name" value="Helicase_Restrict-Modif_Enz"/>
</dbReference>
<evidence type="ECO:0000256" key="1">
    <source>
        <dbReference type="ARBA" id="ARBA00022741"/>
    </source>
</evidence>
<evidence type="ECO:0000259" key="3">
    <source>
        <dbReference type="PROSITE" id="PS51192"/>
    </source>
</evidence>
<feature type="domain" description="Helicase ATP-binding" evidence="3">
    <location>
        <begin position="194"/>
        <end position="358"/>
    </location>
</feature>
<dbReference type="InterPro" id="IPR014001">
    <property type="entry name" value="Helicase_ATP-bd"/>
</dbReference>
<evidence type="ECO:0000256" key="2">
    <source>
        <dbReference type="ARBA" id="ARBA00022840"/>
    </source>
</evidence>
<dbReference type="Gene3D" id="3.40.50.300">
    <property type="entry name" value="P-loop containing nucleotide triphosphate hydrolases"/>
    <property type="match status" value="2"/>
</dbReference>
<accession>A0A836CEM8</accession>
<protein>
    <submittedName>
        <fullName evidence="4">P-loop containing nucleoside triphosphate hydrolase protein</fullName>
    </submittedName>
</protein>
<evidence type="ECO:0000313" key="5">
    <source>
        <dbReference type="Proteomes" id="UP000664859"/>
    </source>
</evidence>
<dbReference type="Pfam" id="PF00271">
    <property type="entry name" value="Helicase_C"/>
    <property type="match status" value="1"/>
</dbReference>
<reference evidence="4" key="1">
    <citation type="submission" date="2021-02" db="EMBL/GenBank/DDBJ databases">
        <title>First Annotated Genome of the Yellow-green Alga Tribonema minus.</title>
        <authorList>
            <person name="Mahan K.M."/>
        </authorList>
    </citation>
    <scope>NUCLEOTIDE SEQUENCE</scope>
    <source>
        <strain evidence="4">UTEX B ZZ1240</strain>
    </source>
</reference>
<gene>
    <name evidence="4" type="ORF">JKP88DRAFT_272932</name>
</gene>
<dbReference type="PANTHER" id="PTHR47396:SF1">
    <property type="entry name" value="ATP-DEPENDENT HELICASE IRC3-RELATED"/>
    <property type="match status" value="1"/>
</dbReference>
<dbReference type="PANTHER" id="PTHR47396">
    <property type="entry name" value="TYPE I RESTRICTION ENZYME ECOKI R PROTEIN"/>
    <property type="match status" value="1"/>
</dbReference>
<evidence type="ECO:0000313" key="4">
    <source>
        <dbReference type="EMBL" id="KAG5182967.1"/>
    </source>
</evidence>
<dbReference type="SUPFAM" id="SSF52540">
    <property type="entry name" value="P-loop containing nucleoside triphosphate hydrolases"/>
    <property type="match status" value="1"/>
</dbReference>
<dbReference type="Proteomes" id="UP000664859">
    <property type="component" value="Unassembled WGS sequence"/>
</dbReference>
<sequence length="636" mass="69907">MSMSKRAVAEVEDVDEDAGVAKRCKEQPRWLRVEELFFKWYAFVRGTVAAHWPNLSYDTFIAAGMLPMYSEARQRRIVISTEVPEDQRGFDGVVFDGDIPVLAQVKDHARPIGAGALGATYGAILRIRQKNAGVRSLIASTSGFTEEVVEMDAPLLNVELLNINYDMMKAALEPPPAPFQLRGIQVEAIAAMKAWLTEAVKQFVLGMPPGSGKTLAVAHFLLELQERLALLDVIIASPTRVLVQQTETVLRGVLPHATFVTVGSDGTTSPDAIFAGKDDGRPLIISTTFDSAHVVADAICSGGGRDTILFVDEAHLYNRQLDQLRDCASKVCLVSGTPTGIPLGLLEAEFAEYTVSMERAAAEGFIVPPRMFYPIGVDLKDDSVEAKCEFIAVTSLREDNGMRRPLIFAKDKKEAAAFIAALAEEYASHGVSAAGRVLTGDTTQREREALRAWFEGGDGGNEARFITCVHVPNQGVDFPRCDGVFVTTIANRITALQRICRAVRTYPGKTFCSVLLWMSDKNLLDVAQLGLGAANVRCITAHLEATDVAKETVATVRANEQLRALVAAQGTISYREWSWWRRTDIIEMLGGCGVLKRGQIEDGFDVYRFMNKQRQRRREELLTDAQITRFDELDAG</sequence>
<dbReference type="SMART" id="SM00487">
    <property type="entry name" value="DEXDc"/>
    <property type="match status" value="1"/>
</dbReference>
<name>A0A836CEM8_9STRA</name>
<dbReference type="GO" id="GO:0005829">
    <property type="term" value="C:cytosol"/>
    <property type="evidence" value="ECO:0007669"/>
    <property type="project" value="TreeGrafter"/>
</dbReference>
<keyword evidence="4" id="KW-0378">Hydrolase</keyword>
<organism evidence="4 5">
    <name type="scientific">Tribonema minus</name>
    <dbReference type="NCBI Taxonomy" id="303371"/>
    <lineage>
        <taxon>Eukaryota</taxon>
        <taxon>Sar</taxon>
        <taxon>Stramenopiles</taxon>
        <taxon>Ochrophyta</taxon>
        <taxon>PX clade</taxon>
        <taxon>Xanthophyceae</taxon>
        <taxon>Tribonematales</taxon>
        <taxon>Tribonemataceae</taxon>
        <taxon>Tribonema</taxon>
    </lineage>
</organism>
<dbReference type="AlphaFoldDB" id="A0A836CEM8"/>
<dbReference type="Pfam" id="PF00270">
    <property type="entry name" value="DEAD"/>
    <property type="match status" value="1"/>
</dbReference>
<keyword evidence="2" id="KW-0067">ATP-binding</keyword>
<dbReference type="GO" id="GO:0003676">
    <property type="term" value="F:nucleic acid binding"/>
    <property type="evidence" value="ECO:0007669"/>
    <property type="project" value="InterPro"/>
</dbReference>
<keyword evidence="1" id="KW-0547">Nucleotide-binding</keyword>
<dbReference type="GO" id="GO:0005524">
    <property type="term" value="F:ATP binding"/>
    <property type="evidence" value="ECO:0007669"/>
    <property type="project" value="UniProtKB-KW"/>
</dbReference>
<dbReference type="InterPro" id="IPR027417">
    <property type="entry name" value="P-loop_NTPase"/>
</dbReference>
<keyword evidence="5" id="KW-1185">Reference proteome</keyword>
<dbReference type="PROSITE" id="PS51192">
    <property type="entry name" value="HELICASE_ATP_BIND_1"/>
    <property type="match status" value="1"/>
</dbReference>
<dbReference type="InterPro" id="IPR011545">
    <property type="entry name" value="DEAD/DEAH_box_helicase_dom"/>
</dbReference>